<dbReference type="SUPFAM" id="SSF52540">
    <property type="entry name" value="P-loop containing nucleoside triphosphate hydrolases"/>
    <property type="match status" value="1"/>
</dbReference>
<protein>
    <recommendedName>
        <fullName evidence="2">AAA+ ATPase domain-containing protein</fullName>
    </recommendedName>
</protein>
<dbReference type="OrthoDB" id="9758751at2"/>
<gene>
    <name evidence="3" type="ORF">SAMN05192586_101198</name>
</gene>
<accession>A0A1G7I9F1</accession>
<dbReference type="RefSeq" id="WP_092152459.1">
    <property type="nucleotide sequence ID" value="NZ_FNBX01000001.1"/>
</dbReference>
<dbReference type="Gene3D" id="3.40.50.300">
    <property type="entry name" value="P-loop containing nucleotide triphosphate hydrolases"/>
    <property type="match status" value="2"/>
</dbReference>
<dbReference type="PANTHER" id="PTHR30121">
    <property type="entry name" value="UNCHARACTERIZED PROTEIN YJGR-RELATED"/>
    <property type="match status" value="1"/>
</dbReference>
<dbReference type="AlphaFoldDB" id="A0A1G7I9F1"/>
<dbReference type="EMBL" id="FNBX01000001">
    <property type="protein sequence ID" value="SDF09213.1"/>
    <property type="molecule type" value="Genomic_DNA"/>
</dbReference>
<dbReference type="Proteomes" id="UP000199355">
    <property type="component" value="Unassembled WGS sequence"/>
</dbReference>
<dbReference type="InterPro" id="IPR033186">
    <property type="entry name" value="HerA_C"/>
</dbReference>
<sequence>MLTSDKKMCLALAAGREICLTPAMGNRHGLVTGATGTGKTVTLQTLAENFSLLGTPVFMTDVKGDLGGLSQAGQPKGGIAARVADLHLRDKGYVNQAYPVCFWDVTGQRGHPLRATVSAMGPLLLSRLLDCNAVQTDILHLIFRMADDQGLLLLDFKDLRSMVAYAGENAASFRNVYGNVSAASIGAIQRGLLRLEEEGGDKFFGEPSLRLEDLLLQDLQGRGTIHILDARELMQRPRLYAAVLLWLLSELFEQLPEVGDTERPRLVLLFDEAHLLFDDAPQALLDKMAQVVRLIRSKGVGVYCSTQNPLDVPGEVLAQLGNRVQHALRAYTPQEQKVLRAAARSFRENPALDPETVIPQLGTGEALVSFLDAKGKPGVTERALILPPESRVGPVTDAEREAVLRASRLAGRYDAPLDRESAYERLEAHFRQRDATAKQAQEAKETARQAREDEKQQREAERRARREAKENPDLGDVVSDLSLRMARTISTTIGREIGRKILRGLMGGILGSRR</sequence>
<feature type="region of interest" description="Disordered" evidence="1">
    <location>
        <begin position="433"/>
        <end position="473"/>
    </location>
</feature>
<dbReference type="Pfam" id="PF05872">
    <property type="entry name" value="HerA_C"/>
    <property type="match status" value="1"/>
</dbReference>
<evidence type="ECO:0000256" key="1">
    <source>
        <dbReference type="SAM" id="MobiDB-lite"/>
    </source>
</evidence>
<reference evidence="4" key="1">
    <citation type="submission" date="2016-10" db="EMBL/GenBank/DDBJ databases">
        <authorList>
            <person name="Varghese N."/>
            <person name="Submissions S."/>
        </authorList>
    </citation>
    <scope>NUCLEOTIDE SEQUENCE [LARGE SCALE GENOMIC DNA]</scope>
    <source>
        <strain evidence="4">KHC7</strain>
    </source>
</reference>
<evidence type="ECO:0000259" key="2">
    <source>
        <dbReference type="SMART" id="SM00382"/>
    </source>
</evidence>
<dbReference type="InterPro" id="IPR027417">
    <property type="entry name" value="P-loop_NTPase"/>
</dbReference>
<proteinExistence type="predicted"/>
<dbReference type="InterPro" id="IPR051162">
    <property type="entry name" value="T4SS_component"/>
</dbReference>
<name>A0A1G7I9F1_9BACT</name>
<dbReference type="PANTHER" id="PTHR30121:SF6">
    <property type="entry name" value="SLR6007 PROTEIN"/>
    <property type="match status" value="1"/>
</dbReference>
<feature type="compositionally biased region" description="Basic and acidic residues" evidence="1">
    <location>
        <begin position="433"/>
        <end position="472"/>
    </location>
</feature>
<organism evidence="3 4">
    <name type="scientific">Desulfovibrio legallii</name>
    <dbReference type="NCBI Taxonomy" id="571438"/>
    <lineage>
        <taxon>Bacteria</taxon>
        <taxon>Pseudomonadati</taxon>
        <taxon>Thermodesulfobacteriota</taxon>
        <taxon>Desulfovibrionia</taxon>
        <taxon>Desulfovibrionales</taxon>
        <taxon>Desulfovibrionaceae</taxon>
        <taxon>Desulfovibrio</taxon>
    </lineage>
</organism>
<dbReference type="InterPro" id="IPR003593">
    <property type="entry name" value="AAA+_ATPase"/>
</dbReference>
<evidence type="ECO:0000313" key="3">
    <source>
        <dbReference type="EMBL" id="SDF09213.1"/>
    </source>
</evidence>
<feature type="domain" description="AAA+ ATPase" evidence="2">
    <location>
        <begin position="25"/>
        <end position="334"/>
    </location>
</feature>
<dbReference type="SMART" id="SM00382">
    <property type="entry name" value="AAA"/>
    <property type="match status" value="1"/>
</dbReference>
<keyword evidence="4" id="KW-1185">Reference proteome</keyword>
<evidence type="ECO:0000313" key="4">
    <source>
        <dbReference type="Proteomes" id="UP000199355"/>
    </source>
</evidence>